<sequence>MEAVILAAGLGTRLRPYTENFPKPLLKVAGRELLYRHLCLLKRNGVKKFVVVINHLHRVFYQKFLRENPQFDVVLVENPFPEKGNGYSFFLAKDYVSGPFVLTMGDHIYEPAFLAKALNKKGAILDKKGLYIDHVEATKALCKNGRIIRLGKELKEYTGFDTGFFVLEPDVFKVVEELINQKSEVSLSELLSFAKIRCSFVSGYFWMDVDTPEDLRKATKLLLKSAVKGKGDGFISRTINRRLSTWVSARLINHITPNQATIFTTALGLLATLLLFWSPVAGAILYQLSSALDGIDGEIARVSLKESAFGGWLDSVLDRVVDFCFLAGLFLLWQPSIISDQAMALAAIFGSFMVSYTAERYKGAFYRDIYEDIPFLSKVPGKRDERVFLTMIMVILGLWRELFWTLSLVCNFRVFLTIYLVARNEASLAL</sequence>
<dbReference type="Pfam" id="PF01066">
    <property type="entry name" value="CDP-OH_P_transf"/>
    <property type="match status" value="1"/>
</dbReference>
<dbReference type="InterPro" id="IPR043130">
    <property type="entry name" value="CDP-OH_PTrfase_TM_dom"/>
</dbReference>
<dbReference type="CDD" id="cd02523">
    <property type="entry name" value="PC_cytidylyltransferase"/>
    <property type="match status" value="1"/>
</dbReference>
<evidence type="ECO:0000256" key="7">
    <source>
        <dbReference type="ARBA" id="ARBA00022679"/>
    </source>
</evidence>
<dbReference type="HOGENOM" id="CLU_643435_0_0_0"/>
<gene>
    <name evidence="11" type="ordered locus">Thein_0126</name>
</gene>
<keyword evidence="7 9" id="KW-0808">Transferase</keyword>
<dbReference type="InterPro" id="IPR029044">
    <property type="entry name" value="Nucleotide-diphossugar_trans"/>
</dbReference>
<proteinExistence type="inferred from homology"/>
<comment type="similarity">
    <text evidence="3">In the N-terminal section; belongs to the MobA family.</text>
</comment>
<dbReference type="InterPro" id="IPR053433">
    <property type="entry name" value="IPC_transferase/DIPP_synth"/>
</dbReference>
<dbReference type="AlphaFoldDB" id="F8A8W4"/>
<evidence type="ECO:0000256" key="1">
    <source>
        <dbReference type="ARBA" id="ARBA00000729"/>
    </source>
</evidence>
<dbReference type="Gene3D" id="3.90.550.10">
    <property type="entry name" value="Spore Coat Polysaccharide Biosynthesis Protein SpsA, Chain A"/>
    <property type="match status" value="1"/>
</dbReference>
<dbReference type="PANTHER" id="PTHR19136:SF84">
    <property type="entry name" value="BIFUNCTIONAL IPC TRANSFERASE AND DIPP SYNTHASE"/>
    <property type="match status" value="1"/>
</dbReference>
<dbReference type="GO" id="GO:0016020">
    <property type="term" value="C:membrane"/>
    <property type="evidence" value="ECO:0007669"/>
    <property type="project" value="InterPro"/>
</dbReference>
<dbReference type="GO" id="GO:0016780">
    <property type="term" value="F:phosphotransferase activity, for other substituted phosphate groups"/>
    <property type="evidence" value="ECO:0007669"/>
    <property type="project" value="InterPro"/>
</dbReference>
<evidence type="ECO:0000256" key="3">
    <source>
        <dbReference type="ARBA" id="ARBA00007897"/>
    </source>
</evidence>
<dbReference type="NCBIfam" id="NF041135">
    <property type="entry name" value="IPPtranDIPPsyn_Thcocales"/>
    <property type="match status" value="1"/>
</dbReference>
<comment type="similarity">
    <text evidence="2">In the C-terminal section; belongs to the CDP-alcohol phosphatidyltransferase class-I family.</text>
</comment>
<dbReference type="InterPro" id="IPR005835">
    <property type="entry name" value="NTP_transferase_dom"/>
</dbReference>
<dbReference type="InParanoid" id="F8A8W4"/>
<dbReference type="PROSITE" id="PS00379">
    <property type="entry name" value="CDP_ALCOHOL_P_TRANSF"/>
    <property type="match status" value="1"/>
</dbReference>
<evidence type="ECO:0000313" key="12">
    <source>
        <dbReference type="Proteomes" id="UP000006793"/>
    </source>
</evidence>
<dbReference type="Gene3D" id="1.20.120.1760">
    <property type="match status" value="1"/>
</dbReference>
<dbReference type="Proteomes" id="UP000006793">
    <property type="component" value="Chromosome"/>
</dbReference>
<evidence type="ECO:0000256" key="6">
    <source>
        <dbReference type="ARBA" id="ARBA00018322"/>
    </source>
</evidence>
<evidence type="ECO:0000256" key="4">
    <source>
        <dbReference type="ARBA" id="ARBA00012504"/>
    </source>
</evidence>
<name>F8A8W4_THEID</name>
<reference evidence="12" key="1">
    <citation type="submission" date="2011-04" db="EMBL/GenBank/DDBJ databases">
        <title>The complete genome of Thermodesulfatator indicus DSM 15286.</title>
        <authorList>
            <person name="Lucas S."/>
            <person name="Copeland A."/>
            <person name="Lapidus A."/>
            <person name="Bruce D."/>
            <person name="Goodwin L."/>
            <person name="Pitluck S."/>
            <person name="Peters L."/>
            <person name="Kyrpides N."/>
            <person name="Mavromatis K."/>
            <person name="Pagani I."/>
            <person name="Ivanova N."/>
            <person name="Saunders L."/>
            <person name="Detter J.C."/>
            <person name="Tapia R."/>
            <person name="Han C."/>
            <person name="Land M."/>
            <person name="Hauser L."/>
            <person name="Markowitz V."/>
            <person name="Cheng J.-F."/>
            <person name="Hugenholtz P."/>
            <person name="Woyke T."/>
            <person name="Wu D."/>
            <person name="Spring S."/>
            <person name="Schroeder M."/>
            <person name="Brambilla E."/>
            <person name="Klenk H.-P."/>
            <person name="Eisen J.A."/>
        </authorList>
    </citation>
    <scope>NUCLEOTIDE SEQUENCE [LARGE SCALE GENOMIC DNA]</scope>
    <source>
        <strain evidence="12">DSM 15286 / JCM 11887 / CIR29812</strain>
    </source>
</reference>
<evidence type="ECO:0000256" key="9">
    <source>
        <dbReference type="RuleBase" id="RU003750"/>
    </source>
</evidence>
<dbReference type="STRING" id="667014.Thein_0126"/>
<dbReference type="InterPro" id="IPR000462">
    <property type="entry name" value="CDP-OH_P_trans"/>
</dbReference>
<evidence type="ECO:0000256" key="8">
    <source>
        <dbReference type="ARBA" id="ARBA00049235"/>
    </source>
</evidence>
<organism evidence="11 12">
    <name type="scientific">Thermodesulfatator indicus (strain DSM 15286 / JCM 11887 / CIR29812)</name>
    <dbReference type="NCBI Taxonomy" id="667014"/>
    <lineage>
        <taxon>Bacteria</taxon>
        <taxon>Pseudomonadati</taxon>
        <taxon>Thermodesulfobacteriota</taxon>
        <taxon>Thermodesulfobacteria</taxon>
        <taxon>Thermodesulfobacteriales</taxon>
        <taxon>Thermodesulfatatoraceae</taxon>
        <taxon>Thermodesulfatator</taxon>
    </lineage>
</organism>
<dbReference type="OrthoDB" id="9803871at2"/>
<evidence type="ECO:0000259" key="10">
    <source>
        <dbReference type="Pfam" id="PF00483"/>
    </source>
</evidence>
<keyword evidence="12" id="KW-1185">Reference proteome</keyword>
<dbReference type="RefSeq" id="WP_013906758.1">
    <property type="nucleotide sequence ID" value="NC_015681.1"/>
</dbReference>
<dbReference type="Pfam" id="PF00483">
    <property type="entry name" value="NTP_transferase"/>
    <property type="match status" value="1"/>
</dbReference>
<reference evidence="11 12" key="2">
    <citation type="journal article" date="2012" name="Stand. Genomic Sci.">
        <title>Complete genome sequence of the thermophilic sulfate-reducing ocean bacterium Thermodesulfatator indicus type strain (CIR29812(T)).</title>
        <authorList>
            <person name="Anderson I."/>
            <person name="Saunders E."/>
            <person name="Lapidus A."/>
            <person name="Nolan M."/>
            <person name="Lucas S."/>
            <person name="Tice H."/>
            <person name="Del Rio T.G."/>
            <person name="Cheng J.F."/>
            <person name="Han C."/>
            <person name="Tapia R."/>
            <person name="Goodwin L.A."/>
            <person name="Pitluck S."/>
            <person name="Liolios K."/>
            <person name="Mavromatis K."/>
            <person name="Pagani I."/>
            <person name="Ivanova N."/>
            <person name="Mikhailova N."/>
            <person name="Pati A."/>
            <person name="Chen A."/>
            <person name="Palaniappan K."/>
            <person name="Land M."/>
            <person name="Hauser L."/>
            <person name="Jeffries C.D."/>
            <person name="Chang Y.J."/>
            <person name="Brambilla E.M."/>
            <person name="Rohde M."/>
            <person name="Spring S."/>
            <person name="Goker M."/>
            <person name="Detter J.C."/>
            <person name="Woyke T."/>
            <person name="Bristow J."/>
            <person name="Eisen J.A."/>
            <person name="Markowitz V."/>
            <person name="Hugenholtz P."/>
            <person name="Kyrpides N.C."/>
            <person name="Klenk H.P."/>
        </authorList>
    </citation>
    <scope>NUCLEOTIDE SEQUENCE [LARGE SCALE GENOMIC DNA]</scope>
    <source>
        <strain evidence="12">DSM 15286 / JCM 11887 / CIR29812</strain>
    </source>
</reference>
<feature type="domain" description="Nucleotidyl transferase" evidence="10">
    <location>
        <begin position="3"/>
        <end position="223"/>
    </location>
</feature>
<dbReference type="PANTHER" id="PTHR19136">
    <property type="entry name" value="MOLYBDENUM COFACTOR GUANYLYLTRANSFERASE"/>
    <property type="match status" value="1"/>
</dbReference>
<dbReference type="PaxDb" id="667014-Thein_0126"/>
<comment type="catalytic activity">
    <reaction evidence="1">
        <text>1D-myo-inositol 3-phosphate + CTP + H(+) = CDP-1L-myo-inositol + diphosphate</text>
        <dbReference type="Rhea" id="RHEA:30647"/>
        <dbReference type="ChEBI" id="CHEBI:15378"/>
        <dbReference type="ChEBI" id="CHEBI:33019"/>
        <dbReference type="ChEBI" id="CHEBI:37563"/>
        <dbReference type="ChEBI" id="CHEBI:58401"/>
        <dbReference type="ChEBI" id="CHEBI:62573"/>
        <dbReference type="EC" id="2.7.7.74"/>
    </reaction>
</comment>
<evidence type="ECO:0000256" key="2">
    <source>
        <dbReference type="ARBA" id="ARBA00006982"/>
    </source>
</evidence>
<dbReference type="EMBL" id="CP002683">
    <property type="protein sequence ID" value="AEH44011.1"/>
    <property type="molecule type" value="Genomic_DNA"/>
</dbReference>
<dbReference type="eggNOG" id="COG0558">
    <property type="taxonomic scope" value="Bacteria"/>
</dbReference>
<dbReference type="KEGG" id="tid:Thein_0126"/>
<dbReference type="EC" id="2.7.8.34" evidence="5"/>
<dbReference type="EC" id="2.7.7.74" evidence="4"/>
<evidence type="ECO:0000313" key="11">
    <source>
        <dbReference type="EMBL" id="AEH44011.1"/>
    </source>
</evidence>
<dbReference type="PATRIC" id="fig|667014.3.peg.130"/>
<dbReference type="InterPro" id="IPR048254">
    <property type="entry name" value="CDP_ALCOHOL_P_TRANSF_CS"/>
</dbReference>
<dbReference type="SUPFAM" id="SSF53448">
    <property type="entry name" value="Nucleotide-diphospho-sugar transferases"/>
    <property type="match status" value="1"/>
</dbReference>
<evidence type="ECO:0000256" key="5">
    <source>
        <dbReference type="ARBA" id="ARBA00013268"/>
    </source>
</evidence>
<protein>
    <recommendedName>
        <fullName evidence="6">Bifunctional IPC transferase and DIPP synthase</fullName>
        <ecNumber evidence="4">2.7.7.74</ecNumber>
        <ecNumber evidence="5">2.7.8.34</ecNumber>
    </recommendedName>
</protein>
<comment type="catalytic activity">
    <reaction evidence="8">
        <text>CDP-1L-myo-inositol + 1D-myo-inositol 3-phosphate = bis(1L-myo-inositol) 3,1'-phosphate 1-phosphate + CMP + H(+)</text>
        <dbReference type="Rhea" id="RHEA:31327"/>
        <dbReference type="ChEBI" id="CHEBI:15378"/>
        <dbReference type="ChEBI" id="CHEBI:58401"/>
        <dbReference type="ChEBI" id="CHEBI:60377"/>
        <dbReference type="ChEBI" id="CHEBI:62573"/>
        <dbReference type="ChEBI" id="CHEBI:62576"/>
        <dbReference type="EC" id="2.7.8.34"/>
    </reaction>
</comment>
<dbReference type="eggNOG" id="COG1213">
    <property type="taxonomic scope" value="Bacteria"/>
</dbReference>
<comment type="similarity">
    <text evidence="9">Belongs to the CDP-alcohol phosphatidyltransferase class-I family.</text>
</comment>
<dbReference type="GO" id="GO:0016779">
    <property type="term" value="F:nucleotidyltransferase activity"/>
    <property type="evidence" value="ECO:0007669"/>
    <property type="project" value="TreeGrafter"/>
</dbReference>
<accession>F8A8W4</accession>
<dbReference type="GO" id="GO:0008654">
    <property type="term" value="P:phospholipid biosynthetic process"/>
    <property type="evidence" value="ECO:0007669"/>
    <property type="project" value="InterPro"/>
</dbReference>